<gene>
    <name evidence="7" type="ORF">JJQ90_16710</name>
</gene>
<evidence type="ECO:0000313" key="8">
    <source>
        <dbReference type="Proteomes" id="UP000689967"/>
    </source>
</evidence>
<comment type="caution">
    <text evidence="7">The sequence shown here is derived from an EMBL/GenBank/DDBJ whole genome shotgun (WGS) entry which is preliminary data.</text>
</comment>
<dbReference type="PROSITE" id="PS00211">
    <property type="entry name" value="ABC_TRANSPORTER_1"/>
    <property type="match status" value="1"/>
</dbReference>
<evidence type="ECO:0000313" key="7">
    <source>
        <dbReference type="EMBL" id="MBU8545366.1"/>
    </source>
</evidence>
<evidence type="ECO:0000256" key="2">
    <source>
        <dbReference type="ARBA" id="ARBA00005417"/>
    </source>
</evidence>
<feature type="domain" description="ABC transporter" evidence="6">
    <location>
        <begin position="6"/>
        <end position="255"/>
    </location>
</feature>
<dbReference type="Pfam" id="PF08352">
    <property type="entry name" value="oligo_HPY"/>
    <property type="match status" value="1"/>
</dbReference>
<dbReference type="InterPro" id="IPR017871">
    <property type="entry name" value="ABC_transporter-like_CS"/>
</dbReference>
<dbReference type="EMBL" id="JAERQM010000005">
    <property type="protein sequence ID" value="MBU8545366.1"/>
    <property type="molecule type" value="Genomic_DNA"/>
</dbReference>
<dbReference type="Proteomes" id="UP000689967">
    <property type="component" value="Unassembled WGS sequence"/>
</dbReference>
<dbReference type="RefSeq" id="WP_216877383.1">
    <property type="nucleotide sequence ID" value="NZ_JAERQM010000005.1"/>
</dbReference>
<keyword evidence="3" id="KW-0813">Transport</keyword>
<dbReference type="PROSITE" id="PS50893">
    <property type="entry name" value="ABC_TRANSPORTER_2"/>
    <property type="match status" value="1"/>
</dbReference>
<dbReference type="Pfam" id="PF00005">
    <property type="entry name" value="ABC_tran"/>
    <property type="match status" value="1"/>
</dbReference>
<keyword evidence="8" id="KW-1185">Reference proteome</keyword>
<dbReference type="PANTHER" id="PTHR43776:SF7">
    <property type="entry name" value="D,D-DIPEPTIDE TRANSPORT ATP-BINDING PROTEIN DDPF-RELATED"/>
    <property type="match status" value="1"/>
</dbReference>
<evidence type="ECO:0000256" key="3">
    <source>
        <dbReference type="ARBA" id="ARBA00022448"/>
    </source>
</evidence>
<dbReference type="InterPro" id="IPR050319">
    <property type="entry name" value="ABC_transp_ATP-bind"/>
</dbReference>
<accession>A0ABS6HD17</accession>
<dbReference type="InterPro" id="IPR003439">
    <property type="entry name" value="ABC_transporter-like_ATP-bd"/>
</dbReference>
<dbReference type="GO" id="GO:0005524">
    <property type="term" value="F:ATP binding"/>
    <property type="evidence" value="ECO:0007669"/>
    <property type="project" value="UniProtKB-KW"/>
</dbReference>
<proteinExistence type="inferred from homology"/>
<keyword evidence="4" id="KW-0547">Nucleotide-binding</keyword>
<evidence type="ECO:0000256" key="1">
    <source>
        <dbReference type="ARBA" id="ARBA00004202"/>
    </source>
</evidence>
<dbReference type="InterPro" id="IPR003593">
    <property type="entry name" value="AAA+_ATPase"/>
</dbReference>
<protein>
    <submittedName>
        <fullName evidence="7">ABC transporter ATP-binding protein</fullName>
    </submittedName>
</protein>
<dbReference type="InterPro" id="IPR013563">
    <property type="entry name" value="Oligopep_ABC_C"/>
</dbReference>
<evidence type="ECO:0000256" key="5">
    <source>
        <dbReference type="ARBA" id="ARBA00022840"/>
    </source>
</evidence>
<comment type="subcellular location">
    <subcellularLocation>
        <location evidence="1">Cell membrane</location>
        <topology evidence="1">Peripheral membrane protein</topology>
    </subcellularLocation>
</comment>
<organism evidence="7 8">
    <name type="scientific">Falsiroseomonas oleicola</name>
    <dbReference type="NCBI Taxonomy" id="2801474"/>
    <lineage>
        <taxon>Bacteria</taxon>
        <taxon>Pseudomonadati</taxon>
        <taxon>Pseudomonadota</taxon>
        <taxon>Alphaproteobacteria</taxon>
        <taxon>Acetobacterales</taxon>
        <taxon>Roseomonadaceae</taxon>
        <taxon>Falsiroseomonas</taxon>
    </lineage>
</organism>
<dbReference type="NCBIfam" id="TIGR01727">
    <property type="entry name" value="oligo_HPY"/>
    <property type="match status" value="1"/>
</dbReference>
<comment type="similarity">
    <text evidence="2">Belongs to the ABC transporter superfamily.</text>
</comment>
<evidence type="ECO:0000259" key="6">
    <source>
        <dbReference type="PROSITE" id="PS50893"/>
    </source>
</evidence>
<evidence type="ECO:0000256" key="4">
    <source>
        <dbReference type="ARBA" id="ARBA00022741"/>
    </source>
</evidence>
<dbReference type="CDD" id="cd03257">
    <property type="entry name" value="ABC_NikE_OppD_transporters"/>
    <property type="match status" value="1"/>
</dbReference>
<name>A0ABS6HD17_9PROT</name>
<dbReference type="SMART" id="SM00382">
    <property type="entry name" value="AAA"/>
    <property type="match status" value="1"/>
</dbReference>
<keyword evidence="5 7" id="KW-0067">ATP-binding</keyword>
<dbReference type="PANTHER" id="PTHR43776">
    <property type="entry name" value="TRANSPORT ATP-BINDING PROTEIN"/>
    <property type="match status" value="1"/>
</dbReference>
<reference evidence="7 8" key="1">
    <citation type="submission" date="2021-01" db="EMBL/GenBank/DDBJ databases">
        <title>Roseomonas sp. nov, a bacterium isolated from an oil production mixture in Yumen Oilfield.</title>
        <authorList>
            <person name="Wu D."/>
        </authorList>
    </citation>
    <scope>NUCLEOTIDE SEQUENCE [LARGE SCALE GENOMIC DNA]</scope>
    <source>
        <strain evidence="7 8">ROY-5-3</strain>
    </source>
</reference>
<sequence>MSPPLLTLDGVSRHYATKPSVLGRLLPNQPVVRAVQDVSLSIARTEILGLVGESGSGKSTLGRVALALEPPTAGTVLFNGAPPAADLPGFRRRAQMVFQDPQSSLNRSLTIERILESPLVVHRFGNAAARRARIAQLLETVGLRADMMRRYPHELSGGQRQRVGIARALAIEPAFIVLDEPTSALDVSIQAQVVNLLVELQQRLSLTYLFISHDLRLVRWLCDRIAVMYLGRIVEIGPAEALWNAPRHPYTKALLTAVTAETLVPPEAAGDVPSPIRPPPGCAFHPRCPAAGPRCSRDAPRDVAAGDGVMVACHLHDGGVA</sequence>